<organism evidence="6 7">
    <name type="scientific">Stentor coeruleus</name>
    <dbReference type="NCBI Taxonomy" id="5963"/>
    <lineage>
        <taxon>Eukaryota</taxon>
        <taxon>Sar</taxon>
        <taxon>Alveolata</taxon>
        <taxon>Ciliophora</taxon>
        <taxon>Postciliodesmatophora</taxon>
        <taxon>Heterotrichea</taxon>
        <taxon>Heterotrichida</taxon>
        <taxon>Stentoridae</taxon>
        <taxon>Stentor</taxon>
    </lineage>
</organism>
<dbReference type="PRINTS" id="PR00633">
    <property type="entry name" value="RCCNDNSATION"/>
</dbReference>
<feature type="repeat" description="RCC1" evidence="2">
    <location>
        <begin position="164"/>
        <end position="211"/>
    </location>
</feature>
<evidence type="ECO:0000256" key="4">
    <source>
        <dbReference type="SAM" id="MobiDB-lite"/>
    </source>
</evidence>
<evidence type="ECO:0000313" key="6">
    <source>
        <dbReference type="EMBL" id="OMJ86488.1"/>
    </source>
</evidence>
<dbReference type="PROSITE" id="PS50012">
    <property type="entry name" value="RCC1_3"/>
    <property type="match status" value="4"/>
</dbReference>
<dbReference type="AlphaFoldDB" id="A0A1R2CBV0"/>
<sequence>MKRYSELFGWGDNTFGQLGIGSSSQDSEKIPRVYSFHVVLLALSCGEYHTLCLSSTGHVYAIGSNLDGRLGIDDLSVSHTYAPCLIKSLSKVTKISCGSSHSLALTESGDVYTWGLGKFGNLGTGNFISQSSPLKLRLPEGSFCTQISCGSRHSGMILTDGRSSMLYMVGEGNKGQLGTGRTLGEVFYIKTFDNLLHVACGYDHTAIISKDYTLWLTGSNAEGQLGMKNMNQTNSFMKIPLEGIIQVAASNITVCLNTHGQAFIWGYQISKPMKISDSVSFCDISAGKGFAILTDTSCQMYGWGSNQNGELSISEKLSDNGLQIIRCLCNKGIEKVFSGYNYSIALGRIVDETQRSNDNRLRKSRNLSNKTEYENTPQTQRGLDKHFRFGHQNFREDHRSSERKIGPDRLIQYENTDRESEKLRTLLEREKSKNHRLEKEVDTLKIINNDLKEELEDYKNTIKAQDESIQKYTQEAFDNKNLDYKRTCDIINSEIKNLNEENKSLRNLVPEYERFRQNNKTLTAENNLLTQKVVELEENLKAERLEKGHLQEKINQYEGLMVKIRGENEELAHKNARLENLLKISRSENEDFHKKINKLEDLLQTARGENEVFSQKIKNLEIFVKSFNSFKAEAAMRVQEFCKENEGMKGEMAKLKKANEQLSKEVETQIKSHLKEYREHALDLLNTTVSPRNVSPINKSAVSKTLTPSKTDFLSKIAALQHNRLRLEGKFREMEQDQE</sequence>
<dbReference type="InterPro" id="IPR000408">
    <property type="entry name" value="Reg_chr_condens"/>
</dbReference>
<feature type="repeat" description="RCC1" evidence="2">
    <location>
        <begin position="57"/>
        <end position="108"/>
    </location>
</feature>
<dbReference type="PROSITE" id="PS00626">
    <property type="entry name" value="RCC1_2"/>
    <property type="match status" value="2"/>
</dbReference>
<dbReference type="PANTHER" id="PTHR22870:SF408">
    <property type="entry name" value="OS09G0560450 PROTEIN"/>
    <property type="match status" value="1"/>
</dbReference>
<dbReference type="Pfam" id="PF25390">
    <property type="entry name" value="WD40_RLD"/>
    <property type="match status" value="1"/>
</dbReference>
<dbReference type="Proteomes" id="UP000187209">
    <property type="component" value="Unassembled WGS sequence"/>
</dbReference>
<feature type="compositionally biased region" description="Polar residues" evidence="4">
    <location>
        <begin position="366"/>
        <end position="381"/>
    </location>
</feature>
<dbReference type="InterPro" id="IPR051210">
    <property type="entry name" value="Ub_ligase/GEF_domain"/>
</dbReference>
<comment type="caution">
    <text evidence="6">The sequence shown here is derived from an EMBL/GenBank/DDBJ whole genome shotgun (WGS) entry which is preliminary data.</text>
</comment>
<evidence type="ECO:0000256" key="2">
    <source>
        <dbReference type="PROSITE-ProRule" id="PRU00235"/>
    </source>
</evidence>
<feature type="coiled-coil region" evidence="3">
    <location>
        <begin position="413"/>
        <end position="672"/>
    </location>
</feature>
<dbReference type="EMBL" id="MPUH01000204">
    <property type="protein sequence ID" value="OMJ86488.1"/>
    <property type="molecule type" value="Genomic_DNA"/>
</dbReference>
<dbReference type="InterPro" id="IPR009091">
    <property type="entry name" value="RCC1/BLIP-II"/>
</dbReference>
<name>A0A1R2CBV0_9CILI</name>
<keyword evidence="1" id="KW-0677">Repeat</keyword>
<feature type="domain" description="RCC1-like" evidence="5">
    <location>
        <begin position="7"/>
        <end position="267"/>
    </location>
</feature>
<evidence type="ECO:0000256" key="3">
    <source>
        <dbReference type="SAM" id="Coils"/>
    </source>
</evidence>
<feature type="repeat" description="RCC1" evidence="2">
    <location>
        <begin position="109"/>
        <end position="160"/>
    </location>
</feature>
<keyword evidence="7" id="KW-1185">Reference proteome</keyword>
<evidence type="ECO:0000259" key="5">
    <source>
        <dbReference type="Pfam" id="PF25390"/>
    </source>
</evidence>
<proteinExistence type="predicted"/>
<accession>A0A1R2CBV0</accession>
<keyword evidence="3" id="KW-0175">Coiled coil</keyword>
<feature type="repeat" description="RCC1" evidence="2">
    <location>
        <begin position="5"/>
        <end position="56"/>
    </location>
</feature>
<evidence type="ECO:0000256" key="1">
    <source>
        <dbReference type="ARBA" id="ARBA00022737"/>
    </source>
</evidence>
<protein>
    <recommendedName>
        <fullName evidence="5">RCC1-like domain-containing protein</fullName>
    </recommendedName>
</protein>
<dbReference type="PANTHER" id="PTHR22870">
    <property type="entry name" value="REGULATOR OF CHROMOSOME CONDENSATION"/>
    <property type="match status" value="1"/>
</dbReference>
<dbReference type="InterPro" id="IPR058923">
    <property type="entry name" value="RCC1-like_dom"/>
</dbReference>
<evidence type="ECO:0000313" key="7">
    <source>
        <dbReference type="Proteomes" id="UP000187209"/>
    </source>
</evidence>
<reference evidence="6 7" key="1">
    <citation type="submission" date="2016-11" db="EMBL/GenBank/DDBJ databases">
        <title>The macronuclear genome of Stentor coeruleus: a giant cell with tiny introns.</title>
        <authorList>
            <person name="Slabodnick M."/>
            <person name="Ruby J.G."/>
            <person name="Reiff S.B."/>
            <person name="Swart E.C."/>
            <person name="Gosai S."/>
            <person name="Prabakaran S."/>
            <person name="Witkowska E."/>
            <person name="Larue G.E."/>
            <person name="Fisher S."/>
            <person name="Freeman R.M."/>
            <person name="Gunawardena J."/>
            <person name="Chu W."/>
            <person name="Stover N.A."/>
            <person name="Gregory B.D."/>
            <person name="Nowacki M."/>
            <person name="Derisi J."/>
            <person name="Roy S.W."/>
            <person name="Marshall W.F."/>
            <person name="Sood P."/>
        </authorList>
    </citation>
    <scope>NUCLEOTIDE SEQUENCE [LARGE SCALE GENOMIC DNA]</scope>
    <source>
        <strain evidence="6">WM001</strain>
    </source>
</reference>
<dbReference type="OrthoDB" id="16281at2759"/>
<feature type="region of interest" description="Disordered" evidence="4">
    <location>
        <begin position="357"/>
        <end position="383"/>
    </location>
</feature>
<dbReference type="Gene3D" id="2.130.10.30">
    <property type="entry name" value="Regulator of chromosome condensation 1/beta-lactamase-inhibitor protein II"/>
    <property type="match status" value="2"/>
</dbReference>
<gene>
    <name evidence="6" type="ORF">SteCoe_11981</name>
</gene>
<dbReference type="SUPFAM" id="SSF50985">
    <property type="entry name" value="RCC1/BLIP-II"/>
    <property type="match status" value="1"/>
</dbReference>